<dbReference type="InterPro" id="IPR005163">
    <property type="entry name" value="Tri_helical_YiiM-like"/>
</dbReference>
<dbReference type="GO" id="GO:0003824">
    <property type="term" value="F:catalytic activity"/>
    <property type="evidence" value="ECO:0007669"/>
    <property type="project" value="InterPro"/>
</dbReference>
<gene>
    <name evidence="2" type="ORF">B0B51_02410</name>
</gene>
<evidence type="ECO:0000313" key="2">
    <source>
        <dbReference type="EMBL" id="AQW28984.1"/>
    </source>
</evidence>
<dbReference type="GO" id="GO:0030170">
    <property type="term" value="F:pyridoxal phosphate binding"/>
    <property type="evidence" value="ECO:0007669"/>
    <property type="project" value="InterPro"/>
</dbReference>
<dbReference type="PANTHER" id="PTHR30212:SF2">
    <property type="entry name" value="PROTEIN YIIM"/>
    <property type="match status" value="1"/>
</dbReference>
<protein>
    <submittedName>
        <fullName evidence="2">MOSC domain-containing protein</fullName>
    </submittedName>
</protein>
<evidence type="ECO:0000259" key="1">
    <source>
        <dbReference type="PROSITE" id="PS51340"/>
    </source>
</evidence>
<feature type="domain" description="MOSC" evidence="1">
    <location>
        <begin position="33"/>
        <end position="170"/>
    </location>
</feature>
<reference evidence="2 3" key="1">
    <citation type="submission" date="2017-02" db="EMBL/GenBank/DDBJ databases">
        <title>Blood Disease Bacterium A2-HR MARDI.</title>
        <authorList>
            <person name="Badrun R."/>
            <person name="Abu Bakar N."/>
            <person name="Laboh R."/>
        </authorList>
    </citation>
    <scope>NUCLEOTIDE SEQUENCE [LARGE SCALE GENOMIC DNA]</scope>
    <source>
        <strain evidence="2 3">A2-HR MARDI</strain>
    </source>
</reference>
<accession>A0A1U9VE78</accession>
<dbReference type="Pfam" id="PF03475">
    <property type="entry name" value="YiiM_3-alpha"/>
    <property type="match status" value="1"/>
</dbReference>
<dbReference type="EMBL" id="CP019911">
    <property type="protein sequence ID" value="AQW28984.1"/>
    <property type="molecule type" value="Genomic_DNA"/>
</dbReference>
<dbReference type="InterPro" id="IPR011037">
    <property type="entry name" value="Pyrv_Knase-like_insert_dom_sf"/>
</dbReference>
<dbReference type="PROSITE" id="PS51340">
    <property type="entry name" value="MOSC"/>
    <property type="match status" value="1"/>
</dbReference>
<dbReference type="Gene3D" id="2.40.33.20">
    <property type="entry name" value="PK beta-barrel domain-like"/>
    <property type="match status" value="1"/>
</dbReference>
<dbReference type="Proteomes" id="UP000189628">
    <property type="component" value="Chromosome"/>
</dbReference>
<dbReference type="PANTHER" id="PTHR30212">
    <property type="entry name" value="PROTEIN YIIM"/>
    <property type="match status" value="1"/>
</dbReference>
<dbReference type="GO" id="GO:0030151">
    <property type="term" value="F:molybdenum ion binding"/>
    <property type="evidence" value="ECO:0007669"/>
    <property type="project" value="InterPro"/>
</dbReference>
<evidence type="ECO:0000313" key="3">
    <source>
        <dbReference type="Proteomes" id="UP000189628"/>
    </source>
</evidence>
<organism evidence="2 3">
    <name type="scientific">blood disease bacterium A2-HR MARDI</name>
    <dbReference type="NCBI Taxonomy" id="1944648"/>
    <lineage>
        <taxon>Bacteria</taxon>
        <taxon>Pseudomonadati</taxon>
        <taxon>Pseudomonadota</taxon>
        <taxon>Betaproteobacteria</taxon>
        <taxon>Burkholderiales</taxon>
        <taxon>Burkholderiaceae</taxon>
        <taxon>Ralstonia</taxon>
        <taxon>Ralstonia solanacearum species complex</taxon>
    </lineage>
</organism>
<dbReference type="Pfam" id="PF03473">
    <property type="entry name" value="MOSC"/>
    <property type="match status" value="1"/>
</dbReference>
<dbReference type="SUPFAM" id="SSF50800">
    <property type="entry name" value="PK beta-barrel domain-like"/>
    <property type="match status" value="1"/>
</dbReference>
<dbReference type="AlphaFoldDB" id="A0A1U9VE78"/>
<sequence length="242" mass="26929">MTTLPGPLRIEALLTGRAVGYTRPGSRSAIDKRPVAGAVRIGPDGIVGDEQGDLRVHGGPDKAIHHYPFDHYPAWQADLGAHPLLAQPGAFGENISTRGLTEADICIGDRLRVGDVVLEVSQLRQPCWKLNDRFARRDMARRVQQTGRTGWYYRVLQGGTLRAGDALAWLERPWPQWPLARVLEVFYRNMLDADALGDMLALPLTPSWRKLVENRLARGEVERWDKRIEGPAHAPLGRAPDA</sequence>
<dbReference type="RefSeq" id="WP_078221760.1">
    <property type="nucleotide sequence ID" value="NZ_CP019911.1"/>
</dbReference>
<dbReference type="InterPro" id="IPR052353">
    <property type="entry name" value="Benzoxazolinone_Detox_Enz"/>
</dbReference>
<dbReference type="InterPro" id="IPR005302">
    <property type="entry name" value="MoCF_Sase_C"/>
</dbReference>
<proteinExistence type="predicted"/>
<name>A0A1U9VE78_9RALS</name>